<gene>
    <name evidence="1" type="ORF">HWQ14_09010</name>
</gene>
<evidence type="ECO:0000313" key="2">
    <source>
        <dbReference type="Proteomes" id="UP000509421"/>
    </source>
</evidence>
<dbReference type="EMBL" id="CP056117">
    <property type="protein sequence ID" value="QKZ97817.1"/>
    <property type="molecule type" value="Genomic_DNA"/>
</dbReference>
<accession>A0A7H8UGB0</accession>
<dbReference type="Proteomes" id="UP000509421">
    <property type="component" value="Chromosome"/>
</dbReference>
<sequence length="52" mass="5669">MGITSAGLQTRNAGCGNQMRARTAALNERKTMVHYLVSPPRPPLLKRTTSQS</sequence>
<reference evidence="1 2" key="1">
    <citation type="submission" date="2020-06" db="EMBL/GenBank/DDBJ databases">
        <title>Long-read sequencing of DSM26481-BlokeschLab.</title>
        <authorList>
            <person name="Blokesch M."/>
        </authorList>
    </citation>
    <scope>NUCLEOTIDE SEQUENCE [LARGE SCALE GENOMIC DNA]</scope>
    <source>
        <strain evidence="1 2">DSM 26481</strain>
    </source>
</reference>
<proteinExistence type="predicted"/>
<dbReference type="Pfam" id="PF17430">
    <property type="entry name" value="YqgC"/>
    <property type="match status" value="1"/>
</dbReference>
<name>A0A7H8UGB0_ENTCL</name>
<organism evidence="1 2">
    <name type="scientific">Enterobacter cloacae</name>
    <dbReference type="NCBI Taxonomy" id="550"/>
    <lineage>
        <taxon>Bacteria</taxon>
        <taxon>Pseudomonadati</taxon>
        <taxon>Pseudomonadota</taxon>
        <taxon>Gammaproteobacteria</taxon>
        <taxon>Enterobacterales</taxon>
        <taxon>Enterobacteriaceae</taxon>
        <taxon>Enterobacter</taxon>
        <taxon>Enterobacter cloacae complex</taxon>
    </lineage>
</organism>
<evidence type="ECO:0000313" key="1">
    <source>
        <dbReference type="EMBL" id="QKZ97817.1"/>
    </source>
</evidence>
<dbReference type="InterPro" id="IPR020102">
    <property type="entry name" value="YqgC-like"/>
</dbReference>
<dbReference type="AlphaFoldDB" id="A0A7H8UGB0"/>
<protein>
    <submittedName>
        <fullName evidence="1">Uncharacterized protein</fullName>
    </submittedName>
</protein>